<dbReference type="Proteomes" id="UP000054342">
    <property type="component" value="Unassembled WGS sequence"/>
</dbReference>
<dbReference type="Pfam" id="PF20684">
    <property type="entry name" value="Fung_rhodopsin"/>
    <property type="match status" value="1"/>
</dbReference>
<feature type="domain" description="Rhodopsin" evidence="8">
    <location>
        <begin position="2"/>
        <end position="169"/>
    </location>
</feature>
<dbReference type="RefSeq" id="XP_013320577.1">
    <property type="nucleotide sequence ID" value="XM_013465123.1"/>
</dbReference>
<feature type="transmembrane region" description="Helical" evidence="7">
    <location>
        <begin position="103"/>
        <end position="124"/>
    </location>
</feature>
<dbReference type="InterPro" id="IPR052337">
    <property type="entry name" value="SAT4-like"/>
</dbReference>
<feature type="transmembrane region" description="Helical" evidence="7">
    <location>
        <begin position="68"/>
        <end position="91"/>
    </location>
</feature>
<comment type="subcellular location">
    <subcellularLocation>
        <location evidence="1">Membrane</location>
        <topology evidence="1">Multi-pass membrane protein</topology>
    </subcellularLocation>
</comment>
<comment type="similarity">
    <text evidence="5">Belongs to the SAT4 family.</text>
</comment>
<dbReference type="PANTHER" id="PTHR33048:SF123">
    <property type="entry name" value="INTEGRAL MEMBRANE PROTEIN"/>
    <property type="match status" value="1"/>
</dbReference>
<evidence type="ECO:0000256" key="4">
    <source>
        <dbReference type="ARBA" id="ARBA00023136"/>
    </source>
</evidence>
<feature type="compositionally biased region" description="Gly residues" evidence="6">
    <location>
        <begin position="210"/>
        <end position="235"/>
    </location>
</feature>
<organism evidence="9 10">
    <name type="scientific">Exophiala xenobiotica</name>
    <dbReference type="NCBI Taxonomy" id="348802"/>
    <lineage>
        <taxon>Eukaryota</taxon>
        <taxon>Fungi</taxon>
        <taxon>Dikarya</taxon>
        <taxon>Ascomycota</taxon>
        <taxon>Pezizomycotina</taxon>
        <taxon>Eurotiomycetes</taxon>
        <taxon>Chaetothyriomycetidae</taxon>
        <taxon>Chaetothyriales</taxon>
        <taxon>Herpotrichiellaceae</taxon>
        <taxon>Exophiala</taxon>
    </lineage>
</organism>
<dbReference type="GeneID" id="25322157"/>
<dbReference type="HOGENOM" id="CLU_1161150_0_0_1"/>
<dbReference type="AlphaFoldDB" id="A0A0D2EW56"/>
<keyword evidence="4 7" id="KW-0472">Membrane</keyword>
<dbReference type="PANTHER" id="PTHR33048">
    <property type="entry name" value="PTH11-LIKE INTEGRAL MEMBRANE PROTEIN (AFU_ORTHOLOGUE AFUA_5G11245)"/>
    <property type="match status" value="1"/>
</dbReference>
<name>A0A0D2EW56_9EURO</name>
<sequence>MMLTQNVFLFQYRNFFTGRWLRRTTAAMVVTVTLFGIASTLTLAFQCVPMRYIWDPLSPEARCINYQVFWYISAGFNTLTAIIIWILPIPLIKGLHLPKRQKYWLIMVFALGVFTCLASGLRIRALNLGVKHTEFDTSYFYPEVAAWSSLEINVGIICACLPTLKPIVDKMFPGLLHDPARRMGASFVNRSIYDRDGMYMGTVNSRVGRDVGGGGGGGGGGGAGQYKGKGGGGLAGKTTETDLESLTTSASSPARGRAVGDF</sequence>
<evidence type="ECO:0000256" key="6">
    <source>
        <dbReference type="SAM" id="MobiDB-lite"/>
    </source>
</evidence>
<evidence type="ECO:0000313" key="9">
    <source>
        <dbReference type="EMBL" id="KIW59993.1"/>
    </source>
</evidence>
<evidence type="ECO:0000259" key="8">
    <source>
        <dbReference type="Pfam" id="PF20684"/>
    </source>
</evidence>
<feature type="region of interest" description="Disordered" evidence="6">
    <location>
        <begin position="210"/>
        <end position="262"/>
    </location>
</feature>
<keyword evidence="2 7" id="KW-0812">Transmembrane</keyword>
<dbReference type="OrthoDB" id="10017208at2759"/>
<evidence type="ECO:0000256" key="5">
    <source>
        <dbReference type="ARBA" id="ARBA00038359"/>
    </source>
</evidence>
<proteinExistence type="inferred from homology"/>
<keyword evidence="10" id="KW-1185">Reference proteome</keyword>
<evidence type="ECO:0000256" key="7">
    <source>
        <dbReference type="SAM" id="Phobius"/>
    </source>
</evidence>
<dbReference type="GO" id="GO:0016020">
    <property type="term" value="C:membrane"/>
    <property type="evidence" value="ECO:0007669"/>
    <property type="project" value="UniProtKB-SubCell"/>
</dbReference>
<dbReference type="EMBL" id="KN847317">
    <property type="protein sequence ID" value="KIW59993.1"/>
    <property type="molecule type" value="Genomic_DNA"/>
</dbReference>
<evidence type="ECO:0000256" key="2">
    <source>
        <dbReference type="ARBA" id="ARBA00022692"/>
    </source>
</evidence>
<dbReference type="STRING" id="348802.A0A0D2EW56"/>
<reference evidence="9 10" key="1">
    <citation type="submission" date="2015-01" db="EMBL/GenBank/DDBJ databases">
        <title>The Genome Sequence of Exophiala xenobiotica CBS118157.</title>
        <authorList>
            <consortium name="The Broad Institute Genomics Platform"/>
            <person name="Cuomo C."/>
            <person name="de Hoog S."/>
            <person name="Gorbushina A."/>
            <person name="Stielow B."/>
            <person name="Teixiera M."/>
            <person name="Abouelleil A."/>
            <person name="Chapman S.B."/>
            <person name="Priest M."/>
            <person name="Young S.K."/>
            <person name="Wortman J."/>
            <person name="Nusbaum C."/>
            <person name="Birren B."/>
        </authorList>
    </citation>
    <scope>NUCLEOTIDE SEQUENCE [LARGE SCALE GENOMIC DNA]</scope>
    <source>
        <strain evidence="9 10">CBS 118157</strain>
    </source>
</reference>
<evidence type="ECO:0000313" key="10">
    <source>
        <dbReference type="Proteomes" id="UP000054342"/>
    </source>
</evidence>
<accession>A0A0D2EW56</accession>
<gene>
    <name evidence="9" type="ORF">PV05_00249</name>
</gene>
<evidence type="ECO:0000256" key="1">
    <source>
        <dbReference type="ARBA" id="ARBA00004141"/>
    </source>
</evidence>
<dbReference type="InterPro" id="IPR049326">
    <property type="entry name" value="Rhodopsin_dom_fungi"/>
</dbReference>
<protein>
    <recommendedName>
        <fullName evidence="8">Rhodopsin domain-containing protein</fullName>
    </recommendedName>
</protein>
<evidence type="ECO:0000256" key="3">
    <source>
        <dbReference type="ARBA" id="ARBA00022989"/>
    </source>
</evidence>
<keyword evidence="3 7" id="KW-1133">Transmembrane helix</keyword>